<sequence length="284" mass="32303">MEEKFVGILDNNPHIYTIYPLRLKNNKLHFFKEYQKLKTISKQNQYDLVLDLQGLIKSALVARILSPNCVGFDQHSLREPLASWFYNTSFYIPYEENVILRNLKLTCKALNIELPDIHTKEPFLFSTYKSGITPTLLVITGSSWKSKIYPKEHFVNIINALHVKSFVAWGSEEERNDAQFICEHTNATMLPKMSLNELKAIIKNSQLIIGADSGPTHIAWALGRPSITIFGPTPSARNTVTTPINLTIDCEKAINARDINKHDFCIQHIDPLKIIALAKELLPC</sequence>
<evidence type="ECO:0000256" key="8">
    <source>
        <dbReference type="ARBA" id="ARBA00023136"/>
    </source>
</evidence>
<comment type="similarity">
    <text evidence="9">Belongs to the glycosyltransferase 9 family.</text>
</comment>
<keyword evidence="4" id="KW-0997">Cell inner membrane</keyword>
<comment type="subcellular location">
    <subcellularLocation>
        <location evidence="1">Cell inner membrane</location>
        <topology evidence="1">Peripheral membrane protein</topology>
        <orientation evidence="1">Cytoplasmic side</orientation>
    </subcellularLocation>
</comment>
<gene>
    <name evidence="14" type="ORF">Sdiek1_2310</name>
</gene>
<dbReference type="InterPro" id="IPR002201">
    <property type="entry name" value="Glyco_trans_9"/>
</dbReference>
<keyword evidence="6 14" id="KW-0808">Transferase</keyword>
<dbReference type="GO" id="GO:0005829">
    <property type="term" value="C:cytosol"/>
    <property type="evidence" value="ECO:0007669"/>
    <property type="project" value="TreeGrafter"/>
</dbReference>
<dbReference type="RefSeq" id="WP_238098954.1">
    <property type="nucleotide sequence ID" value="NZ_CP021416.1"/>
</dbReference>
<evidence type="ECO:0000256" key="10">
    <source>
        <dbReference type="ARBA" id="ARBA00044041"/>
    </source>
</evidence>
<evidence type="ECO:0000313" key="14">
    <source>
        <dbReference type="EMBL" id="ARU49461.1"/>
    </source>
</evidence>
<evidence type="ECO:0000256" key="6">
    <source>
        <dbReference type="ARBA" id="ARBA00022679"/>
    </source>
</evidence>
<evidence type="ECO:0000256" key="13">
    <source>
        <dbReference type="ARBA" id="ARBA00049201"/>
    </source>
</evidence>
<evidence type="ECO:0000256" key="1">
    <source>
        <dbReference type="ARBA" id="ARBA00004515"/>
    </source>
</evidence>
<dbReference type="Gene3D" id="3.40.50.2000">
    <property type="entry name" value="Glycogen Phosphorylase B"/>
    <property type="match status" value="2"/>
</dbReference>
<evidence type="ECO:0000256" key="2">
    <source>
        <dbReference type="ARBA" id="ARBA00004713"/>
    </source>
</evidence>
<dbReference type="NCBIfam" id="TIGR02193">
    <property type="entry name" value="heptsyl_trn_I"/>
    <property type="match status" value="1"/>
</dbReference>
<proteinExistence type="inferred from homology"/>
<dbReference type="EC" id="2.4.99.23" evidence="10"/>
<dbReference type="InterPro" id="IPR051199">
    <property type="entry name" value="LPS_LOS_Heptosyltrfase"/>
</dbReference>
<dbReference type="GO" id="GO:0009244">
    <property type="term" value="P:lipopolysaccharide core region biosynthetic process"/>
    <property type="evidence" value="ECO:0007669"/>
    <property type="project" value="InterPro"/>
</dbReference>
<evidence type="ECO:0000256" key="3">
    <source>
        <dbReference type="ARBA" id="ARBA00022475"/>
    </source>
</evidence>
<keyword evidence="5" id="KW-0328">Glycosyltransferase</keyword>
<evidence type="ECO:0000256" key="9">
    <source>
        <dbReference type="ARBA" id="ARBA00043995"/>
    </source>
</evidence>
<keyword evidence="8" id="KW-0472">Membrane</keyword>
<dbReference type="Proteomes" id="UP000196005">
    <property type="component" value="Chromosome"/>
</dbReference>
<protein>
    <recommendedName>
        <fullName evidence="11">Lipopolysaccharide heptosyltransferase 1</fullName>
        <ecNumber evidence="10">2.4.99.23</ecNumber>
    </recommendedName>
    <alternativeName>
        <fullName evidence="12">ADP-heptose:lipopolysaccharide heptosyltransferase I</fullName>
    </alternativeName>
</protein>
<dbReference type="PANTHER" id="PTHR30160">
    <property type="entry name" value="TETRAACYLDISACCHARIDE 4'-KINASE-RELATED"/>
    <property type="match status" value="1"/>
</dbReference>
<name>A0A1Y0HMY7_9BACT</name>
<dbReference type="EMBL" id="CP021416">
    <property type="protein sequence ID" value="ARU49461.1"/>
    <property type="molecule type" value="Genomic_DNA"/>
</dbReference>
<evidence type="ECO:0000313" key="15">
    <source>
        <dbReference type="Proteomes" id="UP000196005"/>
    </source>
</evidence>
<keyword evidence="7" id="KW-0448">Lipopolysaccharide biosynthesis</keyword>
<dbReference type="Pfam" id="PF01075">
    <property type="entry name" value="Glyco_transf_9"/>
    <property type="match status" value="1"/>
</dbReference>
<keyword evidence="15" id="KW-1185">Reference proteome</keyword>
<dbReference type="KEGG" id="suls:Sdiek1_2310"/>
<organism evidence="14 15">
    <name type="scientific">Sulfurospirillum diekertiae</name>
    <dbReference type="NCBI Taxonomy" id="1854492"/>
    <lineage>
        <taxon>Bacteria</taxon>
        <taxon>Pseudomonadati</taxon>
        <taxon>Campylobacterota</taxon>
        <taxon>Epsilonproteobacteria</taxon>
        <taxon>Campylobacterales</taxon>
        <taxon>Sulfurospirillaceae</taxon>
        <taxon>Sulfurospirillum</taxon>
    </lineage>
</organism>
<dbReference type="GO" id="GO:0005886">
    <property type="term" value="C:plasma membrane"/>
    <property type="evidence" value="ECO:0007669"/>
    <property type="project" value="UniProtKB-SubCell"/>
</dbReference>
<dbReference type="InterPro" id="IPR011908">
    <property type="entry name" value="LipoPS_heptosylTferase-I"/>
</dbReference>
<comment type="pathway">
    <text evidence="2">Bacterial outer membrane biogenesis; LPS core biosynthesis.</text>
</comment>
<evidence type="ECO:0000256" key="11">
    <source>
        <dbReference type="ARBA" id="ARBA00044190"/>
    </source>
</evidence>
<dbReference type="CDD" id="cd03789">
    <property type="entry name" value="GT9_LPS_heptosyltransferase"/>
    <property type="match status" value="1"/>
</dbReference>
<evidence type="ECO:0000256" key="12">
    <source>
        <dbReference type="ARBA" id="ARBA00044330"/>
    </source>
</evidence>
<keyword evidence="3" id="KW-1003">Cell membrane</keyword>
<dbReference type="SUPFAM" id="SSF53756">
    <property type="entry name" value="UDP-Glycosyltransferase/glycogen phosphorylase"/>
    <property type="match status" value="1"/>
</dbReference>
<dbReference type="GO" id="GO:0008713">
    <property type="term" value="F:ADP-heptose-lipopolysaccharide heptosyltransferase activity"/>
    <property type="evidence" value="ECO:0007669"/>
    <property type="project" value="TreeGrafter"/>
</dbReference>
<comment type="catalytic activity">
    <reaction evidence="13">
        <text>an alpha-Kdo-(2-&gt;4)-alpha-Kdo-(2-&gt;6)-lipid A + ADP-L-glycero-beta-D-manno-heptose = an L-alpha-D-Hep-(1-&gt;5)-[alpha-Kdo-(2-&gt;4)]-alpha-Kdo-(2-&gt;6)-lipid A + ADP + H(+)</text>
        <dbReference type="Rhea" id="RHEA:74067"/>
        <dbReference type="ChEBI" id="CHEBI:15378"/>
        <dbReference type="ChEBI" id="CHEBI:61506"/>
        <dbReference type="ChEBI" id="CHEBI:176431"/>
        <dbReference type="ChEBI" id="CHEBI:193068"/>
        <dbReference type="ChEBI" id="CHEBI:456216"/>
        <dbReference type="EC" id="2.4.99.23"/>
    </reaction>
</comment>
<evidence type="ECO:0000256" key="5">
    <source>
        <dbReference type="ARBA" id="ARBA00022676"/>
    </source>
</evidence>
<accession>A0A1Y0HMY7</accession>
<dbReference type="AlphaFoldDB" id="A0A1Y0HMY7"/>
<dbReference type="PANTHER" id="PTHR30160:SF19">
    <property type="entry name" value="LIPOPOLYSACCHARIDE HEPTOSYLTRANSFERASE 1"/>
    <property type="match status" value="1"/>
</dbReference>
<evidence type="ECO:0000256" key="4">
    <source>
        <dbReference type="ARBA" id="ARBA00022519"/>
    </source>
</evidence>
<evidence type="ECO:0000256" key="7">
    <source>
        <dbReference type="ARBA" id="ARBA00022985"/>
    </source>
</evidence>
<reference evidence="15" key="1">
    <citation type="submission" date="2017-05" db="EMBL/GenBank/DDBJ databases">
        <title>Dechlorination kinetics govern the competition between two new strains of the genus Sulfurospirillum.</title>
        <authorList>
            <person name="Buttet G.F."/>
            <person name="Murray A.M."/>
            <person name="Goris T."/>
            <person name="Burion M."/>
            <person name="Lin B."/>
            <person name="Rolle M."/>
            <person name="Maillard J."/>
        </authorList>
    </citation>
    <scope>NUCLEOTIDE SEQUENCE [LARGE SCALE GENOMIC DNA]</scope>
    <source>
        <strain evidence="15">SL2-1</strain>
    </source>
</reference>